<dbReference type="GO" id="GO:0033214">
    <property type="term" value="P:siderophore-iron import into cell"/>
    <property type="evidence" value="ECO:0007669"/>
    <property type="project" value="TreeGrafter"/>
</dbReference>
<gene>
    <name evidence="9" type="ORF">GCM10010145_38290</name>
</gene>
<feature type="transmembrane region" description="Helical" evidence="8">
    <location>
        <begin position="307"/>
        <end position="325"/>
    </location>
</feature>
<name>A0A918ESG9_9ACTN</name>
<dbReference type="PANTHER" id="PTHR30472">
    <property type="entry name" value="FERRIC ENTEROBACTIN TRANSPORT SYSTEM PERMEASE PROTEIN"/>
    <property type="match status" value="1"/>
</dbReference>
<comment type="subcellular location">
    <subcellularLocation>
        <location evidence="1">Cell membrane</location>
        <topology evidence="1">Multi-pass membrane protein</topology>
    </subcellularLocation>
</comment>
<feature type="transmembrane region" description="Helical" evidence="8">
    <location>
        <begin position="95"/>
        <end position="113"/>
    </location>
</feature>
<dbReference type="GO" id="GO:0022857">
    <property type="term" value="F:transmembrane transporter activity"/>
    <property type="evidence" value="ECO:0007669"/>
    <property type="project" value="InterPro"/>
</dbReference>
<feature type="transmembrane region" description="Helical" evidence="8">
    <location>
        <begin position="191"/>
        <end position="212"/>
    </location>
</feature>
<dbReference type="PANTHER" id="PTHR30472:SF1">
    <property type="entry name" value="FE(3+) DICITRATE TRANSPORT SYSTEM PERMEASE PROTEIN FECC-RELATED"/>
    <property type="match status" value="1"/>
</dbReference>
<feature type="transmembrane region" description="Helical" evidence="8">
    <location>
        <begin position="12"/>
        <end position="31"/>
    </location>
</feature>
<keyword evidence="5 8" id="KW-0812">Transmembrane</keyword>
<reference evidence="9" key="1">
    <citation type="journal article" date="2014" name="Int. J. Syst. Evol. Microbiol.">
        <title>Complete genome sequence of Corynebacterium casei LMG S-19264T (=DSM 44701T), isolated from a smear-ripened cheese.</title>
        <authorList>
            <consortium name="US DOE Joint Genome Institute (JGI-PGF)"/>
            <person name="Walter F."/>
            <person name="Albersmeier A."/>
            <person name="Kalinowski J."/>
            <person name="Ruckert C."/>
        </authorList>
    </citation>
    <scope>NUCLEOTIDE SEQUENCE</scope>
    <source>
        <strain evidence="9">JCM 3131</strain>
    </source>
</reference>
<evidence type="ECO:0000256" key="3">
    <source>
        <dbReference type="ARBA" id="ARBA00022448"/>
    </source>
</evidence>
<keyword evidence="6 8" id="KW-1133">Transmembrane helix</keyword>
<dbReference type="InterPro" id="IPR000522">
    <property type="entry name" value="ABC_transptr_permease_BtuC"/>
</dbReference>
<dbReference type="SUPFAM" id="SSF81345">
    <property type="entry name" value="ABC transporter involved in vitamin B12 uptake, BtuC"/>
    <property type="match status" value="1"/>
</dbReference>
<comment type="similarity">
    <text evidence="2">Belongs to the binding-protein-dependent transport system permease family. FecCD subfamily.</text>
</comment>
<feature type="transmembrane region" description="Helical" evidence="8">
    <location>
        <begin position="64"/>
        <end position="83"/>
    </location>
</feature>
<dbReference type="Proteomes" id="UP000620156">
    <property type="component" value="Unassembled WGS sequence"/>
</dbReference>
<keyword evidence="10" id="KW-1185">Reference proteome</keyword>
<keyword evidence="7 8" id="KW-0472">Membrane</keyword>
<comment type="caution">
    <text evidence="9">The sequence shown here is derived from an EMBL/GenBank/DDBJ whole genome shotgun (WGS) entry which is preliminary data.</text>
</comment>
<reference evidence="9" key="2">
    <citation type="submission" date="2020-09" db="EMBL/GenBank/DDBJ databases">
        <authorList>
            <person name="Sun Q."/>
            <person name="Ohkuma M."/>
        </authorList>
    </citation>
    <scope>NUCLEOTIDE SEQUENCE</scope>
    <source>
        <strain evidence="9">JCM 3131</strain>
    </source>
</reference>
<keyword evidence="3" id="KW-0813">Transport</keyword>
<keyword evidence="4" id="KW-1003">Cell membrane</keyword>
<sequence>MRVHSRARTAVIALGAVAVLVLVCFVSVMVGNKNIPPGEVWEAVLGRGDAYATVVVESRYPRTVLGLLVGAGLAVAGVLMQAVTRNPLAEPGLMGINTGAAASVVAASAFLGASGQMQLLLWALPGALLAGAFVHLLGGRGAGASPARLVLGGAVLTAVLSAFIQAVTLSSPRTFDSYRYWVVGALTGRNFEAVWTVLPLIAVGLVVALLLGRALDAMALGEDSAAALGASPARVRAVGLLTAVVLSAGATAAAGPIVFVGLAVPHLVRALVGIDMRRQVVFAALLGAVLLLLADVVGRVLVRPQELMVGVVTAFAGAPALLLAVRRMRATK</sequence>
<dbReference type="CDD" id="cd06550">
    <property type="entry name" value="TM_ABC_iron-siderophores_like"/>
    <property type="match status" value="1"/>
</dbReference>
<evidence type="ECO:0000313" key="9">
    <source>
        <dbReference type="EMBL" id="GGQ64780.1"/>
    </source>
</evidence>
<dbReference type="AlphaFoldDB" id="A0A918ESG9"/>
<proteinExistence type="inferred from homology"/>
<evidence type="ECO:0000256" key="8">
    <source>
        <dbReference type="SAM" id="Phobius"/>
    </source>
</evidence>
<dbReference type="Gene3D" id="1.10.3470.10">
    <property type="entry name" value="ABC transporter involved in vitamin B12 uptake, BtuC"/>
    <property type="match status" value="1"/>
</dbReference>
<organism evidence="9 10">
    <name type="scientific">Streptomyces ruber</name>
    <dbReference type="NCBI Taxonomy" id="83378"/>
    <lineage>
        <taxon>Bacteria</taxon>
        <taxon>Bacillati</taxon>
        <taxon>Actinomycetota</taxon>
        <taxon>Actinomycetes</taxon>
        <taxon>Kitasatosporales</taxon>
        <taxon>Streptomycetaceae</taxon>
        <taxon>Streptomyces</taxon>
    </lineage>
</organism>
<evidence type="ECO:0000256" key="2">
    <source>
        <dbReference type="ARBA" id="ARBA00007935"/>
    </source>
</evidence>
<dbReference type="GO" id="GO:0005886">
    <property type="term" value="C:plasma membrane"/>
    <property type="evidence" value="ECO:0007669"/>
    <property type="project" value="UniProtKB-SubCell"/>
</dbReference>
<dbReference type="Pfam" id="PF01032">
    <property type="entry name" value="FecCD"/>
    <property type="match status" value="1"/>
</dbReference>
<dbReference type="EMBL" id="BMQK01000008">
    <property type="protein sequence ID" value="GGQ64780.1"/>
    <property type="molecule type" value="Genomic_DNA"/>
</dbReference>
<protein>
    <submittedName>
        <fullName evidence="9">Iron ABC transporter permease</fullName>
    </submittedName>
</protein>
<evidence type="ECO:0000256" key="4">
    <source>
        <dbReference type="ARBA" id="ARBA00022475"/>
    </source>
</evidence>
<evidence type="ECO:0000256" key="1">
    <source>
        <dbReference type="ARBA" id="ARBA00004651"/>
    </source>
</evidence>
<evidence type="ECO:0000313" key="10">
    <source>
        <dbReference type="Proteomes" id="UP000620156"/>
    </source>
</evidence>
<evidence type="ECO:0000256" key="6">
    <source>
        <dbReference type="ARBA" id="ARBA00022989"/>
    </source>
</evidence>
<feature type="transmembrane region" description="Helical" evidence="8">
    <location>
        <begin position="149"/>
        <end position="171"/>
    </location>
</feature>
<feature type="transmembrane region" description="Helical" evidence="8">
    <location>
        <begin position="280"/>
        <end position="301"/>
    </location>
</feature>
<feature type="transmembrane region" description="Helical" evidence="8">
    <location>
        <begin position="119"/>
        <end position="137"/>
    </location>
</feature>
<evidence type="ECO:0000256" key="7">
    <source>
        <dbReference type="ARBA" id="ARBA00023136"/>
    </source>
</evidence>
<dbReference type="RefSeq" id="WP_189218068.1">
    <property type="nucleotide sequence ID" value="NZ_BMQK01000008.1"/>
</dbReference>
<dbReference type="FunFam" id="1.10.3470.10:FF:000001">
    <property type="entry name" value="Vitamin B12 ABC transporter permease BtuC"/>
    <property type="match status" value="1"/>
</dbReference>
<evidence type="ECO:0000256" key="5">
    <source>
        <dbReference type="ARBA" id="ARBA00022692"/>
    </source>
</evidence>
<accession>A0A918ESG9</accession>
<dbReference type="InterPro" id="IPR037294">
    <property type="entry name" value="ABC_BtuC-like"/>
</dbReference>